<protein>
    <recommendedName>
        <fullName evidence="6 19">Adenosylcobinamide-GDP ribazoletransferase</fullName>
        <ecNumber evidence="5 19">2.7.8.26</ecNumber>
    </recommendedName>
    <alternativeName>
        <fullName evidence="16 19">Cobalamin synthase</fullName>
    </alternativeName>
    <alternativeName>
        <fullName evidence="15 19">Cobalamin-5'-phosphate synthase</fullName>
    </alternativeName>
</protein>
<gene>
    <name evidence="19" type="primary">cobS</name>
    <name evidence="20" type="ORF">IAD24_02175</name>
</gene>
<sequence length="259" mass="27066">MKNALRSVAMAFSMFSRLPMPRVEWRPENMHYMLAAYPLVGVAEGALLLLWAWACRALAFGTALFAAGMTLLPLALNGGVHLDGFADTLDALASHAPPQRRREILKDPHAGAFAVIGTAAYLIACFALCTELPRGGAALLPACLMGVAARALSALVSLLAPVRIGEGLLSAFRGAARRTASACIAAAFLLLALGGAALARPWSALAMAAALLVTALCVCRMSRRAFAGMSGDLAGFLMQTAQLSMLAAMIVTERLVDIV</sequence>
<feature type="transmembrane region" description="Helical" evidence="19">
    <location>
        <begin position="110"/>
        <end position="133"/>
    </location>
</feature>
<dbReference type="GO" id="GO:0051073">
    <property type="term" value="F:adenosylcobinamide-GDP ribazoletransferase activity"/>
    <property type="evidence" value="ECO:0007669"/>
    <property type="project" value="UniProtKB-UniRule"/>
</dbReference>
<organism evidence="20 21">
    <name type="scientific">Candidatus Aphodomorpha intestinavium</name>
    <dbReference type="NCBI Taxonomy" id="2840672"/>
    <lineage>
        <taxon>Bacteria</taxon>
        <taxon>Bacillati</taxon>
        <taxon>Bacillota</taxon>
        <taxon>Clostridia</taxon>
        <taxon>Eubacteriales</taxon>
        <taxon>Candidatus Aphodomorpha</taxon>
    </lineage>
</organism>
<reference evidence="20" key="1">
    <citation type="submission" date="2020-10" db="EMBL/GenBank/DDBJ databases">
        <authorList>
            <person name="Gilroy R."/>
        </authorList>
    </citation>
    <scope>NUCLEOTIDE SEQUENCE</scope>
    <source>
        <strain evidence="20">ChiGjej2B2-16831</strain>
    </source>
</reference>
<feature type="transmembrane region" description="Helical" evidence="19">
    <location>
        <begin position="57"/>
        <end position="76"/>
    </location>
</feature>
<evidence type="ECO:0000256" key="6">
    <source>
        <dbReference type="ARBA" id="ARBA00015850"/>
    </source>
</evidence>
<evidence type="ECO:0000256" key="1">
    <source>
        <dbReference type="ARBA" id="ARBA00001946"/>
    </source>
</evidence>
<keyword evidence="9 19" id="KW-0808">Transferase</keyword>
<evidence type="ECO:0000313" key="21">
    <source>
        <dbReference type="Proteomes" id="UP000824128"/>
    </source>
</evidence>
<dbReference type="InterPro" id="IPR003805">
    <property type="entry name" value="CobS"/>
</dbReference>
<comment type="function">
    <text evidence="14 19">Joins adenosylcobinamide-GDP and alpha-ribazole to generate adenosylcobalamin (Ado-cobalamin). Also synthesizes adenosylcobalamin 5'-phosphate from adenosylcobinamide-GDP and alpha-ribazole 5'-phosphate.</text>
</comment>
<name>A0A9D1N2J1_9FIRM</name>
<dbReference type="GO" id="GO:0005886">
    <property type="term" value="C:plasma membrane"/>
    <property type="evidence" value="ECO:0007669"/>
    <property type="project" value="UniProtKB-SubCell"/>
</dbReference>
<accession>A0A9D1N2J1</accession>
<evidence type="ECO:0000256" key="5">
    <source>
        <dbReference type="ARBA" id="ARBA00013200"/>
    </source>
</evidence>
<evidence type="ECO:0000256" key="3">
    <source>
        <dbReference type="ARBA" id="ARBA00004663"/>
    </source>
</evidence>
<keyword evidence="12 19" id="KW-1133">Transmembrane helix</keyword>
<evidence type="ECO:0000256" key="19">
    <source>
        <dbReference type="HAMAP-Rule" id="MF_00719"/>
    </source>
</evidence>
<evidence type="ECO:0000256" key="8">
    <source>
        <dbReference type="ARBA" id="ARBA00022573"/>
    </source>
</evidence>
<dbReference type="EC" id="2.7.8.26" evidence="5 19"/>
<feature type="transmembrane region" description="Helical" evidence="19">
    <location>
        <begin position="32"/>
        <end position="51"/>
    </location>
</feature>
<keyword evidence="8 19" id="KW-0169">Cobalamin biosynthesis</keyword>
<evidence type="ECO:0000313" key="20">
    <source>
        <dbReference type="EMBL" id="HIU93944.1"/>
    </source>
</evidence>
<evidence type="ECO:0000256" key="9">
    <source>
        <dbReference type="ARBA" id="ARBA00022679"/>
    </source>
</evidence>
<proteinExistence type="inferred from homology"/>
<evidence type="ECO:0000256" key="16">
    <source>
        <dbReference type="ARBA" id="ARBA00032853"/>
    </source>
</evidence>
<dbReference type="PANTHER" id="PTHR34148">
    <property type="entry name" value="ADENOSYLCOBINAMIDE-GDP RIBAZOLETRANSFERASE"/>
    <property type="match status" value="1"/>
</dbReference>
<evidence type="ECO:0000256" key="11">
    <source>
        <dbReference type="ARBA" id="ARBA00022842"/>
    </source>
</evidence>
<evidence type="ECO:0000256" key="15">
    <source>
        <dbReference type="ARBA" id="ARBA00032605"/>
    </source>
</evidence>
<comment type="subcellular location">
    <subcellularLocation>
        <location evidence="2 19">Cell membrane</location>
        <topology evidence="2 19">Multi-pass membrane protein</topology>
    </subcellularLocation>
</comment>
<comment type="pathway">
    <text evidence="3 19">Cofactor biosynthesis; adenosylcobalamin biosynthesis; adenosylcobalamin from cob(II)yrinate a,c-diamide: step 7/7.</text>
</comment>
<evidence type="ECO:0000256" key="13">
    <source>
        <dbReference type="ARBA" id="ARBA00023136"/>
    </source>
</evidence>
<comment type="catalytic activity">
    <reaction evidence="18 19">
        <text>alpha-ribazole 5'-phosphate + adenosylcob(III)inamide-GDP = adenosylcob(III)alamin 5'-phosphate + GMP + H(+)</text>
        <dbReference type="Rhea" id="RHEA:23560"/>
        <dbReference type="ChEBI" id="CHEBI:15378"/>
        <dbReference type="ChEBI" id="CHEBI:57918"/>
        <dbReference type="ChEBI" id="CHEBI:58115"/>
        <dbReference type="ChEBI" id="CHEBI:60487"/>
        <dbReference type="ChEBI" id="CHEBI:60493"/>
        <dbReference type="EC" id="2.7.8.26"/>
    </reaction>
</comment>
<evidence type="ECO:0000256" key="17">
    <source>
        <dbReference type="ARBA" id="ARBA00048623"/>
    </source>
</evidence>
<comment type="similarity">
    <text evidence="4 19">Belongs to the CobS family.</text>
</comment>
<dbReference type="Pfam" id="PF02654">
    <property type="entry name" value="CobS"/>
    <property type="match status" value="1"/>
</dbReference>
<dbReference type="GO" id="GO:0008818">
    <property type="term" value="F:cobalamin 5'-phosphate synthase activity"/>
    <property type="evidence" value="ECO:0007669"/>
    <property type="project" value="UniProtKB-UniRule"/>
</dbReference>
<keyword evidence="7 19" id="KW-1003">Cell membrane</keyword>
<evidence type="ECO:0000256" key="2">
    <source>
        <dbReference type="ARBA" id="ARBA00004651"/>
    </source>
</evidence>
<comment type="cofactor">
    <cofactor evidence="1 19">
        <name>Mg(2+)</name>
        <dbReference type="ChEBI" id="CHEBI:18420"/>
    </cofactor>
</comment>
<evidence type="ECO:0000256" key="7">
    <source>
        <dbReference type="ARBA" id="ARBA00022475"/>
    </source>
</evidence>
<keyword evidence="10 19" id="KW-0812">Transmembrane</keyword>
<keyword evidence="13 19" id="KW-0472">Membrane</keyword>
<keyword evidence="11 19" id="KW-0460">Magnesium</keyword>
<feature type="transmembrane region" description="Helical" evidence="19">
    <location>
        <begin position="180"/>
        <end position="198"/>
    </location>
</feature>
<dbReference type="PANTHER" id="PTHR34148:SF1">
    <property type="entry name" value="ADENOSYLCOBINAMIDE-GDP RIBAZOLETRANSFERASE"/>
    <property type="match status" value="1"/>
</dbReference>
<dbReference type="GO" id="GO:0009236">
    <property type="term" value="P:cobalamin biosynthetic process"/>
    <property type="evidence" value="ECO:0007669"/>
    <property type="project" value="UniProtKB-UniRule"/>
</dbReference>
<feature type="transmembrane region" description="Helical" evidence="19">
    <location>
        <begin position="139"/>
        <end position="160"/>
    </location>
</feature>
<feature type="transmembrane region" description="Helical" evidence="19">
    <location>
        <begin position="204"/>
        <end position="221"/>
    </location>
</feature>
<dbReference type="EMBL" id="DVNZ01000070">
    <property type="protein sequence ID" value="HIU93944.1"/>
    <property type="molecule type" value="Genomic_DNA"/>
</dbReference>
<reference evidence="20" key="2">
    <citation type="journal article" date="2021" name="PeerJ">
        <title>Extensive microbial diversity within the chicken gut microbiome revealed by metagenomics and culture.</title>
        <authorList>
            <person name="Gilroy R."/>
            <person name="Ravi A."/>
            <person name="Getino M."/>
            <person name="Pursley I."/>
            <person name="Horton D.L."/>
            <person name="Alikhan N.F."/>
            <person name="Baker D."/>
            <person name="Gharbi K."/>
            <person name="Hall N."/>
            <person name="Watson M."/>
            <person name="Adriaenssens E.M."/>
            <person name="Foster-Nyarko E."/>
            <person name="Jarju S."/>
            <person name="Secka A."/>
            <person name="Antonio M."/>
            <person name="Oren A."/>
            <person name="Chaudhuri R.R."/>
            <person name="La Ragione R."/>
            <person name="Hildebrand F."/>
            <person name="Pallen M.J."/>
        </authorList>
    </citation>
    <scope>NUCLEOTIDE SEQUENCE</scope>
    <source>
        <strain evidence="20">ChiGjej2B2-16831</strain>
    </source>
</reference>
<evidence type="ECO:0000256" key="12">
    <source>
        <dbReference type="ARBA" id="ARBA00022989"/>
    </source>
</evidence>
<comment type="catalytic activity">
    <reaction evidence="17 19">
        <text>alpha-ribazole + adenosylcob(III)inamide-GDP = adenosylcob(III)alamin + GMP + H(+)</text>
        <dbReference type="Rhea" id="RHEA:16049"/>
        <dbReference type="ChEBI" id="CHEBI:10329"/>
        <dbReference type="ChEBI" id="CHEBI:15378"/>
        <dbReference type="ChEBI" id="CHEBI:18408"/>
        <dbReference type="ChEBI" id="CHEBI:58115"/>
        <dbReference type="ChEBI" id="CHEBI:60487"/>
        <dbReference type="EC" id="2.7.8.26"/>
    </reaction>
</comment>
<comment type="caution">
    <text evidence="20">The sequence shown here is derived from an EMBL/GenBank/DDBJ whole genome shotgun (WGS) entry which is preliminary data.</text>
</comment>
<evidence type="ECO:0000256" key="18">
    <source>
        <dbReference type="ARBA" id="ARBA00049504"/>
    </source>
</evidence>
<evidence type="ECO:0000256" key="14">
    <source>
        <dbReference type="ARBA" id="ARBA00025228"/>
    </source>
</evidence>
<evidence type="ECO:0000256" key="10">
    <source>
        <dbReference type="ARBA" id="ARBA00022692"/>
    </source>
</evidence>
<dbReference type="HAMAP" id="MF_00719">
    <property type="entry name" value="CobS"/>
    <property type="match status" value="1"/>
</dbReference>
<dbReference type="Proteomes" id="UP000824128">
    <property type="component" value="Unassembled WGS sequence"/>
</dbReference>
<evidence type="ECO:0000256" key="4">
    <source>
        <dbReference type="ARBA" id="ARBA00010561"/>
    </source>
</evidence>
<dbReference type="AlphaFoldDB" id="A0A9D1N2J1"/>